<keyword evidence="3" id="KW-0808">Transferase</keyword>
<protein>
    <submittedName>
        <fullName evidence="3">Glycosyltransferase</fullName>
        <ecNumber evidence="3">2.4.-.-</ecNumber>
    </submittedName>
</protein>
<dbReference type="InterPro" id="IPR029044">
    <property type="entry name" value="Nucleotide-diphossugar_trans"/>
</dbReference>
<evidence type="ECO:0000313" key="3">
    <source>
        <dbReference type="EMBL" id="MDN3240425.1"/>
    </source>
</evidence>
<dbReference type="SUPFAM" id="SSF53448">
    <property type="entry name" value="Nucleotide-diphospho-sugar transferases"/>
    <property type="match status" value="1"/>
</dbReference>
<feature type="domain" description="Glycosyltransferase 2-like" evidence="1">
    <location>
        <begin position="7"/>
        <end position="119"/>
    </location>
</feature>
<dbReference type="CDD" id="cd00761">
    <property type="entry name" value="Glyco_tranf_GTA_type"/>
    <property type="match status" value="1"/>
</dbReference>
<evidence type="ECO:0000259" key="1">
    <source>
        <dbReference type="Pfam" id="PF00535"/>
    </source>
</evidence>
<dbReference type="RefSeq" id="WP_289957357.1">
    <property type="nucleotide sequence ID" value="NZ_JAUEMJ010000003.1"/>
</dbReference>
<evidence type="ECO:0000313" key="4">
    <source>
        <dbReference type="Proteomes" id="UP001171902"/>
    </source>
</evidence>
<dbReference type="GO" id="GO:0016757">
    <property type="term" value="F:glycosyltransferase activity"/>
    <property type="evidence" value="ECO:0007669"/>
    <property type="project" value="UniProtKB-KW"/>
</dbReference>
<gene>
    <name evidence="3" type="ORF">QWI33_11870</name>
</gene>
<dbReference type="Pfam" id="PF22181">
    <property type="entry name" value="TarS_linker"/>
    <property type="match status" value="1"/>
</dbReference>
<accession>A0ABT7YP78</accession>
<dbReference type="InterPro" id="IPR001173">
    <property type="entry name" value="Glyco_trans_2-like"/>
</dbReference>
<proteinExistence type="predicted"/>
<sequence>MGQIKVSVIVPVYNAGPMVEEFAPSLLAQTIDGYEILYVDDGSTDDSWERLQRLAAAHDHVRVHTQENSGWPGRPRNVAVRMARGEYVHFVDQDDLLAPDALERLYEFAVASDADVVIGKESGSMVPAGANPGGLFRETRARCGRSEVFEYSLNPHKLYSRRLLLNNDLRFPEGPWILEDQLFNARVCAATDKIAVLADQVYYRWQRRGDSGNNSRAGAQLETYLPNLRTVLEAVAAVGDPMLFVRFYRTEILQFVSGANILEVPWETVQERFAEVRKIAADCLPPGLRAHLAPLDALKARLFEEERLDDLAALARWAPGVSMTAEVDAPRWEDGVLTARAAVALVRPEGGPLRPERRGGVWVVPDVPGVGDWEIDDPGQGFRGDLLAKDRDRDDWWFLPERLAVEPDGGAAAGAVRFDPRSVIGGGPAERGVYDVWARVDLLGLGRRVRLTGGAEPSGAAAEPALVGADSVAVQPFWTSGRQLAVDVGERQRSLSAAVAARPMAVPAAT</sequence>
<dbReference type="Proteomes" id="UP001171902">
    <property type="component" value="Unassembled WGS sequence"/>
</dbReference>
<dbReference type="PANTHER" id="PTHR22916:SF3">
    <property type="entry name" value="UDP-GLCNAC:BETAGAL BETA-1,3-N-ACETYLGLUCOSAMINYLTRANSFERASE-LIKE PROTEIN 1"/>
    <property type="match status" value="1"/>
</dbReference>
<keyword evidence="4" id="KW-1185">Reference proteome</keyword>
<dbReference type="Gene3D" id="3.90.550.10">
    <property type="entry name" value="Spore Coat Polysaccharide Biosynthesis Protein SpsA, Chain A"/>
    <property type="match status" value="1"/>
</dbReference>
<dbReference type="PANTHER" id="PTHR22916">
    <property type="entry name" value="GLYCOSYLTRANSFERASE"/>
    <property type="match status" value="1"/>
</dbReference>
<dbReference type="EMBL" id="JAUEMJ010000003">
    <property type="protein sequence ID" value="MDN3240425.1"/>
    <property type="molecule type" value="Genomic_DNA"/>
</dbReference>
<evidence type="ECO:0000259" key="2">
    <source>
        <dbReference type="Pfam" id="PF22181"/>
    </source>
</evidence>
<feature type="domain" description="TarS/TarP linker" evidence="2">
    <location>
        <begin position="222"/>
        <end position="315"/>
    </location>
</feature>
<name>A0ABT7YP78_9ACTN</name>
<dbReference type="InterPro" id="IPR054028">
    <property type="entry name" value="TarS/TarP_linker"/>
</dbReference>
<keyword evidence="3" id="KW-0328">Glycosyltransferase</keyword>
<organism evidence="3 4">
    <name type="scientific">Glycomyces tritici</name>
    <dbReference type="NCBI Taxonomy" id="2665176"/>
    <lineage>
        <taxon>Bacteria</taxon>
        <taxon>Bacillati</taxon>
        <taxon>Actinomycetota</taxon>
        <taxon>Actinomycetes</taxon>
        <taxon>Glycomycetales</taxon>
        <taxon>Glycomycetaceae</taxon>
        <taxon>Glycomyces</taxon>
    </lineage>
</organism>
<comment type="caution">
    <text evidence="3">The sequence shown here is derived from an EMBL/GenBank/DDBJ whole genome shotgun (WGS) entry which is preliminary data.</text>
</comment>
<dbReference type="EC" id="2.4.-.-" evidence="3"/>
<reference evidence="3" key="1">
    <citation type="submission" date="2023-06" db="EMBL/GenBank/DDBJ databases">
        <title>Gycomyces niveus sp.nov., a novel actinomycete isolated from soil in Shouguang.</title>
        <authorList>
            <person name="Yang X."/>
            <person name="Zhao J."/>
        </authorList>
    </citation>
    <scope>NUCLEOTIDE SEQUENCE</scope>
    <source>
        <strain evidence="3">NEAU C2</strain>
    </source>
</reference>
<dbReference type="Pfam" id="PF00535">
    <property type="entry name" value="Glycos_transf_2"/>
    <property type="match status" value="1"/>
</dbReference>